<dbReference type="Gene3D" id="3.30.200.20">
    <property type="entry name" value="Phosphorylase Kinase, domain 1"/>
    <property type="match status" value="1"/>
</dbReference>
<feature type="repeat" description="TPR" evidence="7">
    <location>
        <begin position="551"/>
        <end position="584"/>
    </location>
</feature>
<keyword evidence="7" id="KW-0802">TPR repeat</keyword>
<dbReference type="PROSITE" id="PS00107">
    <property type="entry name" value="PROTEIN_KINASE_ATP"/>
    <property type="match status" value="1"/>
</dbReference>
<evidence type="ECO:0000256" key="8">
    <source>
        <dbReference type="PROSITE-ProRule" id="PRU10141"/>
    </source>
</evidence>
<protein>
    <recommendedName>
        <fullName evidence="1">non-specific serine/threonine protein kinase</fullName>
        <ecNumber evidence="1">2.7.11.1</ecNumber>
    </recommendedName>
</protein>
<evidence type="ECO:0000313" key="12">
    <source>
        <dbReference type="Proteomes" id="UP000473278"/>
    </source>
</evidence>
<dbReference type="InterPro" id="IPR011990">
    <property type="entry name" value="TPR-like_helical_dom_sf"/>
</dbReference>
<name>A0A6M1T5F1_9BACT</name>
<gene>
    <name evidence="11" type="ORF">G3570_15210</name>
</gene>
<accession>A0A6M1T5F1</accession>
<keyword evidence="2" id="KW-0723">Serine/threonine-protein kinase</keyword>
<evidence type="ECO:0000256" key="9">
    <source>
        <dbReference type="SAM" id="MobiDB-lite"/>
    </source>
</evidence>
<comment type="caution">
    <text evidence="11">The sequence shown here is derived from an EMBL/GenBank/DDBJ whole genome shotgun (WGS) entry which is preliminary data.</text>
</comment>
<dbReference type="EMBL" id="JAALLT010000004">
    <property type="protein sequence ID" value="NGP77997.1"/>
    <property type="molecule type" value="Genomic_DNA"/>
</dbReference>
<dbReference type="Pfam" id="PF00069">
    <property type="entry name" value="Pkinase"/>
    <property type="match status" value="1"/>
</dbReference>
<feature type="binding site" evidence="8">
    <location>
        <position position="38"/>
    </location>
    <ligand>
        <name>ATP</name>
        <dbReference type="ChEBI" id="CHEBI:30616"/>
    </ligand>
</feature>
<dbReference type="PANTHER" id="PTHR43289">
    <property type="entry name" value="MITOGEN-ACTIVATED PROTEIN KINASE KINASE KINASE 20-RELATED"/>
    <property type="match status" value="1"/>
</dbReference>
<dbReference type="Gene3D" id="1.25.40.10">
    <property type="entry name" value="Tetratricopeptide repeat domain"/>
    <property type="match status" value="1"/>
</dbReference>
<feature type="repeat" description="TPR" evidence="7">
    <location>
        <begin position="585"/>
        <end position="618"/>
    </location>
</feature>
<dbReference type="Proteomes" id="UP000473278">
    <property type="component" value="Unassembled WGS sequence"/>
</dbReference>
<dbReference type="EC" id="2.7.11.1" evidence="1"/>
<dbReference type="GO" id="GO:0005524">
    <property type="term" value="F:ATP binding"/>
    <property type="evidence" value="ECO:0007669"/>
    <property type="project" value="UniProtKB-UniRule"/>
</dbReference>
<evidence type="ECO:0000256" key="4">
    <source>
        <dbReference type="ARBA" id="ARBA00022741"/>
    </source>
</evidence>
<dbReference type="InterPro" id="IPR011009">
    <property type="entry name" value="Kinase-like_dom_sf"/>
</dbReference>
<keyword evidence="5 11" id="KW-0418">Kinase</keyword>
<dbReference type="InterPro" id="IPR019734">
    <property type="entry name" value="TPR_rpt"/>
</dbReference>
<evidence type="ECO:0000313" key="11">
    <source>
        <dbReference type="EMBL" id="NGP77997.1"/>
    </source>
</evidence>
<dbReference type="FunFam" id="1.10.510.10:FF:000021">
    <property type="entry name" value="Serine/threonine protein kinase"/>
    <property type="match status" value="1"/>
</dbReference>
<dbReference type="InterPro" id="IPR017441">
    <property type="entry name" value="Protein_kinase_ATP_BS"/>
</dbReference>
<sequence>MIDKTVKHYTISEKLGEGGMGVVYKAHDTKLDRTVALKFLPPELSASEESNRRFLNEAKAASALHHNNTCTIFEIDETEEGQLYIVMPAYDGKPLDVLIEEEGPLPIERALDIAIQIGEGLKAAHEQGIIHRDIKSGNIQITGDGQAVIMDFGLARRRDISKLTQTGQTPGTVPYMSPEQATGEDVDRQTDIWSLGVVLYEMLSGKSPFPSEYAQAIIYSILNEDPEPLNELNQDIPRELANVVQKAMAKEKAERYQSAGELIKDLKAIRDRGKTAGSQAVDTQNSNEKTGFFTPAKTGVLLLAITGLLIAGYFFYSQGETSEVVEPRIAVLPFETLGSNQSSTFTMGIHGGLLTRLSNISGLKVTSRTSTLQYRENLKPIPEIAEELNVDWIVRGEVQETSDRVQVDARLVYAPEDRQVWANNYQRVLSANNLFEIQSELALEITGELETRLSADEKSRVERKPTENLNALRLFIEGMGLLEQRTPDAVLASVDYFMKAIEEDPEYAPAWAVLGEALIYIDFYKYDTMDNYSVTPREATDRALSLNPDLAEAHASQGILFYTQKRGTQAVEELERAIELQPSLETAQNWLGFVYLLVGEPEEAIIHAKRAIELNPLAPASHLYPSLSYLALGNEAEALREVRRAKEIQPEWGEIYAFEGVMLYHNQRYEEALEALARADSLIGREAQSVWLPDVATITALTRRALGQEMNSGGVSGEEASGINPFWIGIQQAARNDREAALASFNEIEQFSMWPNLSLRYYFPDILGPLRSDEQYREVLDRMNRQWE</sequence>
<dbReference type="PROSITE" id="PS50011">
    <property type="entry name" value="PROTEIN_KINASE_DOM"/>
    <property type="match status" value="1"/>
</dbReference>
<dbReference type="Gene3D" id="3.40.50.10070">
    <property type="entry name" value="TolB, N-terminal domain"/>
    <property type="match status" value="1"/>
</dbReference>
<proteinExistence type="predicted"/>
<keyword evidence="3" id="KW-0808">Transferase</keyword>
<reference evidence="11 12" key="1">
    <citation type="submission" date="2020-02" db="EMBL/GenBank/DDBJ databases">
        <title>Balneolaceae bacterium YR4-1, complete genome.</title>
        <authorList>
            <person name="Li Y."/>
            <person name="Wu S."/>
        </authorList>
    </citation>
    <scope>NUCLEOTIDE SEQUENCE [LARGE SCALE GENOMIC DNA]</scope>
    <source>
        <strain evidence="11 12">YR4-1</strain>
    </source>
</reference>
<dbReference type="InterPro" id="IPR000719">
    <property type="entry name" value="Prot_kinase_dom"/>
</dbReference>
<dbReference type="Gene3D" id="1.10.510.10">
    <property type="entry name" value="Transferase(Phosphotransferase) domain 1"/>
    <property type="match status" value="1"/>
</dbReference>
<keyword evidence="12" id="KW-1185">Reference proteome</keyword>
<dbReference type="GO" id="GO:0004674">
    <property type="term" value="F:protein serine/threonine kinase activity"/>
    <property type="evidence" value="ECO:0007669"/>
    <property type="project" value="UniProtKB-KW"/>
</dbReference>
<organism evidence="11 12">
    <name type="scientific">Halalkalibaculum roseum</name>
    <dbReference type="NCBI Taxonomy" id="2709311"/>
    <lineage>
        <taxon>Bacteria</taxon>
        <taxon>Pseudomonadati</taxon>
        <taxon>Balneolota</taxon>
        <taxon>Balneolia</taxon>
        <taxon>Balneolales</taxon>
        <taxon>Balneolaceae</taxon>
        <taxon>Halalkalibaculum</taxon>
    </lineage>
</organism>
<dbReference type="SMART" id="SM00220">
    <property type="entry name" value="S_TKc"/>
    <property type="match status" value="1"/>
</dbReference>
<evidence type="ECO:0000256" key="1">
    <source>
        <dbReference type="ARBA" id="ARBA00012513"/>
    </source>
</evidence>
<keyword evidence="6 8" id="KW-0067">ATP-binding</keyword>
<evidence type="ECO:0000256" key="3">
    <source>
        <dbReference type="ARBA" id="ARBA00022679"/>
    </source>
</evidence>
<dbReference type="AlphaFoldDB" id="A0A6M1T5F1"/>
<evidence type="ECO:0000256" key="7">
    <source>
        <dbReference type="PROSITE-ProRule" id="PRU00339"/>
    </source>
</evidence>
<dbReference type="SUPFAM" id="SSF48452">
    <property type="entry name" value="TPR-like"/>
    <property type="match status" value="1"/>
</dbReference>
<dbReference type="SMART" id="SM00028">
    <property type="entry name" value="TPR"/>
    <property type="match status" value="3"/>
</dbReference>
<dbReference type="CDD" id="cd14014">
    <property type="entry name" value="STKc_PknB_like"/>
    <property type="match status" value="1"/>
</dbReference>
<dbReference type="SUPFAM" id="SSF56112">
    <property type="entry name" value="Protein kinase-like (PK-like)"/>
    <property type="match status" value="1"/>
</dbReference>
<dbReference type="RefSeq" id="WP_165143688.1">
    <property type="nucleotide sequence ID" value="NZ_JAALLT010000004.1"/>
</dbReference>
<feature type="region of interest" description="Disordered" evidence="9">
    <location>
        <begin position="165"/>
        <end position="186"/>
    </location>
</feature>
<evidence type="ECO:0000256" key="2">
    <source>
        <dbReference type="ARBA" id="ARBA00022527"/>
    </source>
</evidence>
<dbReference type="PROSITE" id="PS50005">
    <property type="entry name" value="TPR"/>
    <property type="match status" value="2"/>
</dbReference>
<keyword evidence="4 8" id="KW-0547">Nucleotide-binding</keyword>
<evidence type="ECO:0000259" key="10">
    <source>
        <dbReference type="PROSITE" id="PS50011"/>
    </source>
</evidence>
<dbReference type="PANTHER" id="PTHR43289:SF6">
    <property type="entry name" value="SERINE_THREONINE-PROTEIN KINASE NEKL-3"/>
    <property type="match status" value="1"/>
</dbReference>
<evidence type="ECO:0000256" key="5">
    <source>
        <dbReference type="ARBA" id="ARBA00022777"/>
    </source>
</evidence>
<feature type="domain" description="Protein kinase" evidence="10">
    <location>
        <begin position="9"/>
        <end position="269"/>
    </location>
</feature>
<evidence type="ECO:0000256" key="6">
    <source>
        <dbReference type="ARBA" id="ARBA00022840"/>
    </source>
</evidence>